<organism evidence="4 5">
    <name type="scientific">Phycicoccus elongatus Lp2</name>
    <dbReference type="NCBI Taxonomy" id="1193181"/>
    <lineage>
        <taxon>Bacteria</taxon>
        <taxon>Bacillati</taxon>
        <taxon>Actinomycetota</taxon>
        <taxon>Actinomycetes</taxon>
        <taxon>Micrococcales</taxon>
        <taxon>Intrasporangiaceae</taxon>
        <taxon>Phycicoccus</taxon>
    </lineage>
</organism>
<dbReference type="PANTHER" id="PTHR32039">
    <property type="entry name" value="MAGNESIUM-CHELATASE SUBUNIT CHLI"/>
    <property type="match status" value="1"/>
</dbReference>
<dbReference type="eggNOG" id="COG0606">
    <property type="taxonomic scope" value="Bacteria"/>
</dbReference>
<dbReference type="InterPro" id="IPR025158">
    <property type="entry name" value="Mg_chelat-rel_C"/>
</dbReference>
<dbReference type="CDD" id="cd00009">
    <property type="entry name" value="AAA"/>
    <property type="match status" value="1"/>
</dbReference>
<dbReference type="RefSeq" id="WP_010852016.1">
    <property type="nucleotide sequence ID" value="NZ_HF570956.1"/>
</dbReference>
<dbReference type="SUPFAM" id="SSF52540">
    <property type="entry name" value="P-loop containing nucleoside triphosphate hydrolases"/>
    <property type="match status" value="1"/>
</dbReference>
<dbReference type="InterPro" id="IPR000523">
    <property type="entry name" value="Mg_chelatse_chII-like_cat_dom"/>
</dbReference>
<dbReference type="SUPFAM" id="SSF54211">
    <property type="entry name" value="Ribosomal protein S5 domain 2-like"/>
    <property type="match status" value="1"/>
</dbReference>
<dbReference type="GO" id="GO:0005524">
    <property type="term" value="F:ATP binding"/>
    <property type="evidence" value="ECO:0007669"/>
    <property type="project" value="InterPro"/>
</dbReference>
<dbReference type="InterPro" id="IPR004482">
    <property type="entry name" value="Mg_chelat-rel"/>
</dbReference>
<evidence type="ECO:0000259" key="3">
    <source>
        <dbReference type="SMART" id="SM00382"/>
    </source>
</evidence>
<dbReference type="HOGENOM" id="CLU_026145_1_0_11"/>
<dbReference type="EMBL" id="CAIZ01000067">
    <property type="protein sequence ID" value="CCH69363.1"/>
    <property type="molecule type" value="Genomic_DNA"/>
</dbReference>
<dbReference type="InterPro" id="IPR014721">
    <property type="entry name" value="Ribsml_uS5_D2-typ_fold_subgr"/>
</dbReference>
<dbReference type="NCBIfam" id="TIGR00368">
    <property type="entry name" value="YifB family Mg chelatase-like AAA ATPase"/>
    <property type="match status" value="1"/>
</dbReference>
<gene>
    <name evidence="4" type="ORF">BN10_1590015</name>
</gene>
<dbReference type="OrthoDB" id="9813147at2"/>
<dbReference type="PANTHER" id="PTHR32039:SF7">
    <property type="entry name" value="COMPETENCE PROTEIN COMM"/>
    <property type="match status" value="1"/>
</dbReference>
<evidence type="ECO:0000256" key="1">
    <source>
        <dbReference type="ARBA" id="ARBA00006354"/>
    </source>
</evidence>
<comment type="caution">
    <text evidence="4">The sequence shown here is derived from an EMBL/GenBank/DDBJ whole genome shotgun (WGS) entry which is preliminary data.</text>
</comment>
<dbReference type="Proteomes" id="UP000013167">
    <property type="component" value="Unassembled WGS sequence"/>
</dbReference>
<reference evidence="4 5" key="1">
    <citation type="journal article" date="2013" name="ISME J.">
        <title>A metabolic model for members of the genus Tetrasphaera involved in enhanced biological phosphorus removal.</title>
        <authorList>
            <person name="Kristiansen R."/>
            <person name="Nguyen H.T.T."/>
            <person name="Saunders A.M."/>
            <person name="Nielsen J.L."/>
            <person name="Wimmer R."/>
            <person name="Le V.Q."/>
            <person name="McIlroy S.J."/>
            <person name="Petrovski S."/>
            <person name="Seviour R.J."/>
            <person name="Calteau A."/>
            <person name="Nielsen K.L."/>
            <person name="Nielsen P.H."/>
        </authorList>
    </citation>
    <scope>NUCLEOTIDE SEQUENCE [LARGE SCALE GENOMIC DNA]</scope>
    <source>
        <strain evidence="4 5">Lp2</strain>
    </source>
</reference>
<accession>N0DYA5</accession>
<dbReference type="Gene3D" id="3.30.230.10">
    <property type="match status" value="1"/>
</dbReference>
<feature type="compositionally biased region" description="Basic and acidic residues" evidence="2">
    <location>
        <begin position="500"/>
        <end position="511"/>
    </location>
</feature>
<keyword evidence="5" id="KW-1185">Reference proteome</keyword>
<dbReference type="AlphaFoldDB" id="N0DYA5"/>
<dbReference type="InterPro" id="IPR045006">
    <property type="entry name" value="CHLI-like"/>
</dbReference>
<dbReference type="STRING" id="1193181.BN10_1590015"/>
<evidence type="ECO:0000313" key="5">
    <source>
        <dbReference type="Proteomes" id="UP000013167"/>
    </source>
</evidence>
<proteinExistence type="inferred from homology"/>
<dbReference type="Pfam" id="PF13335">
    <property type="entry name" value="Mg_chelatase_C"/>
    <property type="match status" value="1"/>
</dbReference>
<sequence length="511" mass="52808">MRFGRTLAVALSGVRGTLVDVEAHIGNGLPTLMISGLPDKACAQAPDRLRSAVASAGLSIPPSRIVVNLSPASIPKHGSGYDLAIAVAVLAAADVIEASVAARSVHLGELGLDGSIRPVPGVLPVVMAAAAAGVRHVVVPAASVAEARLVEGVTVHAAATLGALVEAYAVSARRGGTLPVASALPGICTPDRQVGDLADVVGQKEAREVVELAAIGGHHLLLTGPPGVGKTMLAERLVGVLPELTRAEALESQAIRSLAGVGQARGLDLTPPFEAPHHTASTAAIVGGGSAAVIPGAVSRAHRGVLFLDEAPEFKSSVLQCLRQPLESGVVTIARARESVTYPAGFLLVMAANPCPCGHSFARGQSCRCSPMDLRRYASRLQGPLLDRIDLRVNVPQVAAGAVAEIGAESSQTVAQRVAQARCAQAQRWADVGVTLNGHVPGHLLRRRPFRLARAATARLDRALDHGELSLRGYDRVLRVAWSLADREGRSTPGPAEVTRAMDLRSPELAA</sequence>
<name>N0DYA5_9MICO</name>
<feature type="domain" description="AAA+ ATPase" evidence="3">
    <location>
        <begin position="216"/>
        <end position="399"/>
    </location>
</feature>
<feature type="region of interest" description="Disordered" evidence="2">
    <location>
        <begin position="488"/>
        <end position="511"/>
    </location>
</feature>
<dbReference type="Gene3D" id="3.40.50.300">
    <property type="entry name" value="P-loop containing nucleotide triphosphate hydrolases"/>
    <property type="match status" value="1"/>
</dbReference>
<evidence type="ECO:0000313" key="4">
    <source>
        <dbReference type="EMBL" id="CCH69363.1"/>
    </source>
</evidence>
<dbReference type="SMART" id="SM00382">
    <property type="entry name" value="AAA"/>
    <property type="match status" value="1"/>
</dbReference>
<protein>
    <recommendedName>
        <fullName evidence="3">AAA+ ATPase domain-containing protein</fullName>
    </recommendedName>
</protein>
<evidence type="ECO:0000256" key="2">
    <source>
        <dbReference type="SAM" id="MobiDB-lite"/>
    </source>
</evidence>
<dbReference type="Pfam" id="PF13541">
    <property type="entry name" value="ChlI"/>
    <property type="match status" value="1"/>
</dbReference>
<dbReference type="Pfam" id="PF01078">
    <property type="entry name" value="Mg_chelatase"/>
    <property type="match status" value="1"/>
</dbReference>
<dbReference type="InterPro" id="IPR027417">
    <property type="entry name" value="P-loop_NTPase"/>
</dbReference>
<dbReference type="InterPro" id="IPR003593">
    <property type="entry name" value="AAA+_ATPase"/>
</dbReference>
<comment type="similarity">
    <text evidence="1">Belongs to the Mg-chelatase subunits D/I family. ComM subfamily.</text>
</comment>
<dbReference type="InterPro" id="IPR020568">
    <property type="entry name" value="Ribosomal_Su5_D2-typ_SF"/>
</dbReference>